<proteinExistence type="predicted"/>
<name>A0A9D1X5B3_9FIRM</name>
<dbReference type="InterPro" id="IPR005562">
    <property type="entry name" value="SpoVA"/>
</dbReference>
<keyword evidence="1" id="KW-0472">Membrane</keyword>
<dbReference type="AlphaFoldDB" id="A0A9D1X5B3"/>
<evidence type="ECO:0000313" key="3">
    <source>
        <dbReference type="Proteomes" id="UP000886805"/>
    </source>
</evidence>
<reference evidence="2" key="1">
    <citation type="journal article" date="2021" name="PeerJ">
        <title>Extensive microbial diversity within the chicken gut microbiome revealed by metagenomics and culture.</title>
        <authorList>
            <person name="Gilroy R."/>
            <person name="Ravi A."/>
            <person name="Getino M."/>
            <person name="Pursley I."/>
            <person name="Horton D.L."/>
            <person name="Alikhan N.F."/>
            <person name="Baker D."/>
            <person name="Gharbi K."/>
            <person name="Hall N."/>
            <person name="Watson M."/>
            <person name="Adriaenssens E.M."/>
            <person name="Foster-Nyarko E."/>
            <person name="Jarju S."/>
            <person name="Secka A."/>
            <person name="Antonio M."/>
            <person name="Oren A."/>
            <person name="Chaudhuri R.R."/>
            <person name="La Ragione R."/>
            <person name="Hildebrand F."/>
            <person name="Pallen M.J."/>
        </authorList>
    </citation>
    <scope>NUCLEOTIDE SEQUENCE</scope>
    <source>
        <strain evidence="2">ChiSxjej3B15-1167</strain>
    </source>
</reference>
<comment type="caution">
    <text evidence="2">The sequence shown here is derived from an EMBL/GenBank/DDBJ whole genome shotgun (WGS) entry which is preliminary data.</text>
</comment>
<dbReference type="PANTHER" id="PTHR38450:SF1">
    <property type="entry name" value="STAGE V SPORULATION PROTEIN AC"/>
    <property type="match status" value="1"/>
</dbReference>
<gene>
    <name evidence="2" type="ORF">H9849_07740</name>
</gene>
<evidence type="ECO:0000256" key="1">
    <source>
        <dbReference type="SAM" id="Phobius"/>
    </source>
</evidence>
<accession>A0A9D1X5B3</accession>
<sequence>MKKEPTIQEYAEQVKKFTPKFSSGRNCWHAFVSGGAICLLGEIIHQFAVRQMHMSQENALITVSVSLVLLSVIFTGMQWYAPLAKWCGAGTLVPITGFANSVASPAIEYSAEGQVFGIGVKIFTIAGPVILYGIFSSWIVGLIYWLLRWAGWL</sequence>
<keyword evidence="1" id="KW-0812">Transmembrane</keyword>
<dbReference type="Proteomes" id="UP000886805">
    <property type="component" value="Unassembled WGS sequence"/>
</dbReference>
<dbReference type="Pfam" id="PF03862">
    <property type="entry name" value="SpoVAC_SpoVAEB"/>
    <property type="match status" value="1"/>
</dbReference>
<keyword evidence="1" id="KW-1133">Transmembrane helix</keyword>
<feature type="transmembrane region" description="Helical" evidence="1">
    <location>
        <begin position="60"/>
        <end position="81"/>
    </location>
</feature>
<evidence type="ECO:0000313" key="2">
    <source>
        <dbReference type="EMBL" id="HIX72900.1"/>
    </source>
</evidence>
<dbReference type="EMBL" id="DXEQ01000227">
    <property type="protein sequence ID" value="HIX72900.1"/>
    <property type="molecule type" value="Genomic_DNA"/>
</dbReference>
<reference evidence="2" key="2">
    <citation type="submission" date="2021-04" db="EMBL/GenBank/DDBJ databases">
        <authorList>
            <person name="Gilroy R."/>
        </authorList>
    </citation>
    <scope>NUCLEOTIDE SEQUENCE</scope>
    <source>
        <strain evidence="2">ChiSxjej3B15-1167</strain>
    </source>
</reference>
<feature type="transmembrane region" description="Helical" evidence="1">
    <location>
        <begin position="129"/>
        <end position="147"/>
    </location>
</feature>
<protein>
    <submittedName>
        <fullName evidence="2">SpoVA/SpoVAEb family sporulation membrane protein</fullName>
    </submittedName>
</protein>
<organism evidence="2 3">
    <name type="scientific">Candidatus Anaerobutyricum stercoripullorum</name>
    <dbReference type="NCBI Taxonomy" id="2838456"/>
    <lineage>
        <taxon>Bacteria</taxon>
        <taxon>Bacillati</taxon>
        <taxon>Bacillota</taxon>
        <taxon>Clostridia</taxon>
        <taxon>Lachnospirales</taxon>
        <taxon>Lachnospiraceae</taxon>
        <taxon>Anaerobutyricum</taxon>
    </lineage>
</organism>
<dbReference type="PANTHER" id="PTHR38450">
    <property type="entry name" value="STAGE V SPORULATION PROTEIN AC-RELATED"/>
    <property type="match status" value="1"/>
</dbReference>